<sequence>MPGSLVGLGTAGLVFVTGIALAVPAMITPFAQTAAPHSVSGMAVNGLVLFTGAGLGPLLVGSGLSFPVLLLVLTALLGFAAVCVTVFARLTTRNAAEETTTPPACPRGRGSGGTPRFRPERCRAAVTTLVCAITSKSRHRRSTRAAQ</sequence>
<reference evidence="3 4" key="1">
    <citation type="submission" date="2020-07" db="EMBL/GenBank/DDBJ databases">
        <title>Sequencing the genomes of 1000 actinobacteria strains.</title>
        <authorList>
            <person name="Klenk H.-P."/>
        </authorList>
    </citation>
    <scope>NUCLEOTIDE SEQUENCE [LARGE SCALE GENOMIC DNA]</scope>
    <source>
        <strain evidence="3 4">DSM 44442</strain>
    </source>
</reference>
<dbReference type="AlphaFoldDB" id="A0A7Z0JAD6"/>
<feature type="transmembrane region" description="Helical" evidence="2">
    <location>
        <begin position="6"/>
        <end position="27"/>
    </location>
</feature>
<gene>
    <name evidence="3" type="ORF">HNR10_002907</name>
</gene>
<accession>A0A7Z0JAD6</accession>
<keyword evidence="4" id="KW-1185">Reference proteome</keyword>
<organism evidence="3 4">
    <name type="scientific">Nocardiopsis aegyptia</name>
    <dbReference type="NCBI Taxonomy" id="220378"/>
    <lineage>
        <taxon>Bacteria</taxon>
        <taxon>Bacillati</taxon>
        <taxon>Actinomycetota</taxon>
        <taxon>Actinomycetes</taxon>
        <taxon>Streptosporangiales</taxon>
        <taxon>Nocardiopsidaceae</taxon>
        <taxon>Nocardiopsis</taxon>
    </lineage>
</organism>
<protein>
    <submittedName>
        <fullName evidence="3">Uncharacterized protein</fullName>
    </submittedName>
</protein>
<keyword evidence="2" id="KW-1133">Transmembrane helix</keyword>
<dbReference type="Proteomes" id="UP000572051">
    <property type="component" value="Unassembled WGS sequence"/>
</dbReference>
<keyword evidence="2" id="KW-0812">Transmembrane</keyword>
<feature type="region of interest" description="Disordered" evidence="1">
    <location>
        <begin position="97"/>
        <end position="118"/>
    </location>
</feature>
<dbReference type="EMBL" id="JACCFS010000001">
    <property type="protein sequence ID" value="NYJ35026.1"/>
    <property type="molecule type" value="Genomic_DNA"/>
</dbReference>
<keyword evidence="2" id="KW-0472">Membrane</keyword>
<dbReference type="RefSeq" id="WP_218897778.1">
    <property type="nucleotide sequence ID" value="NZ_JACCFS010000001.1"/>
</dbReference>
<evidence type="ECO:0000256" key="1">
    <source>
        <dbReference type="SAM" id="MobiDB-lite"/>
    </source>
</evidence>
<name>A0A7Z0JAD6_9ACTN</name>
<proteinExistence type="predicted"/>
<evidence type="ECO:0000313" key="3">
    <source>
        <dbReference type="EMBL" id="NYJ35026.1"/>
    </source>
</evidence>
<feature type="transmembrane region" description="Helical" evidence="2">
    <location>
        <begin position="39"/>
        <end position="60"/>
    </location>
</feature>
<comment type="caution">
    <text evidence="3">The sequence shown here is derived from an EMBL/GenBank/DDBJ whole genome shotgun (WGS) entry which is preliminary data.</text>
</comment>
<feature type="transmembrane region" description="Helical" evidence="2">
    <location>
        <begin position="66"/>
        <end position="88"/>
    </location>
</feature>
<evidence type="ECO:0000313" key="4">
    <source>
        <dbReference type="Proteomes" id="UP000572051"/>
    </source>
</evidence>
<evidence type="ECO:0000256" key="2">
    <source>
        <dbReference type="SAM" id="Phobius"/>
    </source>
</evidence>